<protein>
    <submittedName>
        <fullName evidence="1">Uncharacterized protein</fullName>
    </submittedName>
</protein>
<organism evidence="1 2">
    <name type="scientific">Clostridium folliculivorans</name>
    <dbReference type="NCBI Taxonomy" id="2886038"/>
    <lineage>
        <taxon>Bacteria</taxon>
        <taxon>Bacillati</taxon>
        <taxon>Bacillota</taxon>
        <taxon>Clostridia</taxon>
        <taxon>Eubacteriales</taxon>
        <taxon>Clostridiaceae</taxon>
        <taxon>Clostridium</taxon>
    </lineage>
</organism>
<sequence length="69" mass="7904">MSEQLELNDFQRCNSVKKLYCPNAVSYTVLAMKSEKIILILCETHQSIGYSDDLISNTLIVFIKLNLLH</sequence>
<name>A0A9W5Y3Z4_9CLOT</name>
<keyword evidence="2" id="KW-1185">Reference proteome</keyword>
<accession>A0A9W5Y3Z4</accession>
<evidence type="ECO:0000313" key="2">
    <source>
        <dbReference type="Proteomes" id="UP001057868"/>
    </source>
</evidence>
<evidence type="ECO:0000313" key="1">
    <source>
        <dbReference type="EMBL" id="GKU26216.1"/>
    </source>
</evidence>
<comment type="caution">
    <text evidence="1">The sequence shown here is derived from an EMBL/GenBank/DDBJ whole genome shotgun (WGS) entry which is preliminary data.</text>
</comment>
<dbReference type="RefSeq" id="WP_261853130.1">
    <property type="nucleotide sequence ID" value="NZ_BQXY01000005.1"/>
</dbReference>
<proteinExistence type="predicted"/>
<gene>
    <name evidence="1" type="ORF">CFOLD11_30430</name>
</gene>
<dbReference type="Proteomes" id="UP001057868">
    <property type="component" value="Unassembled WGS sequence"/>
</dbReference>
<reference evidence="1" key="1">
    <citation type="journal article" date="2023" name="Int. J. Syst. Evol. Microbiol.">
        <title>&lt;i&gt;Clostridium folliculivorans&lt;/i&gt; sp. nov., isolated from soil samples of an organic paddy in Japan.</title>
        <authorList>
            <person name="Tazawa J."/>
            <person name="Kobayashi H."/>
            <person name="Tanizawa Y."/>
            <person name="Uchino A."/>
            <person name="Tanaka F."/>
            <person name="Urashima Y."/>
            <person name="Miura S."/>
            <person name="Sakamoto M."/>
            <person name="Ohkuma M."/>
            <person name="Tohno M."/>
        </authorList>
    </citation>
    <scope>NUCLEOTIDE SEQUENCE</scope>
    <source>
        <strain evidence="1">D1-1</strain>
    </source>
</reference>
<dbReference type="AlphaFoldDB" id="A0A9W5Y3Z4"/>
<dbReference type="EMBL" id="BQXY01000005">
    <property type="protein sequence ID" value="GKU26216.1"/>
    <property type="molecule type" value="Genomic_DNA"/>
</dbReference>